<evidence type="ECO:0000313" key="1">
    <source>
        <dbReference type="EMBL" id="QJA64469.1"/>
    </source>
</evidence>
<gene>
    <name evidence="1" type="ORF">MM415B00496_0027</name>
</gene>
<proteinExistence type="predicted"/>
<name>A0A6M3J3C6_9ZZZZ</name>
<sequence length="79" mass="9142">MLYKSKHSWEGEFEAENDEDAVIKQIRHNMNFWGSRMCKLDTLVVYCLHKGIKNVEPIIFKLGVEGKITSPKKGYIGLK</sequence>
<dbReference type="EMBL" id="MT141520">
    <property type="protein sequence ID" value="QJA64469.1"/>
    <property type="molecule type" value="Genomic_DNA"/>
</dbReference>
<reference evidence="1" key="1">
    <citation type="submission" date="2020-03" db="EMBL/GenBank/DDBJ databases">
        <title>The deep terrestrial virosphere.</title>
        <authorList>
            <person name="Holmfeldt K."/>
            <person name="Nilsson E."/>
            <person name="Simone D."/>
            <person name="Lopez-Fernandez M."/>
            <person name="Wu X."/>
            <person name="de Brujin I."/>
            <person name="Lundin D."/>
            <person name="Andersson A."/>
            <person name="Bertilsson S."/>
            <person name="Dopson M."/>
        </authorList>
    </citation>
    <scope>NUCLEOTIDE SEQUENCE</scope>
    <source>
        <strain evidence="1">MM415B00496</strain>
    </source>
</reference>
<organism evidence="1">
    <name type="scientific">viral metagenome</name>
    <dbReference type="NCBI Taxonomy" id="1070528"/>
    <lineage>
        <taxon>unclassified sequences</taxon>
        <taxon>metagenomes</taxon>
        <taxon>organismal metagenomes</taxon>
    </lineage>
</organism>
<dbReference type="AlphaFoldDB" id="A0A6M3J3C6"/>
<protein>
    <submittedName>
        <fullName evidence="1">Uncharacterized protein</fullName>
    </submittedName>
</protein>
<accession>A0A6M3J3C6</accession>